<reference evidence="1 2" key="1">
    <citation type="submission" date="2024-02" db="EMBL/GenBank/DDBJ databases">
        <title>High-quality chromosome-scale genome assembly of Pensacola bahiagrass (Paspalum notatum Flugge var. saurae).</title>
        <authorList>
            <person name="Vega J.M."/>
            <person name="Podio M."/>
            <person name="Orjuela J."/>
            <person name="Siena L.A."/>
            <person name="Pessino S.C."/>
            <person name="Combes M.C."/>
            <person name="Mariac C."/>
            <person name="Albertini E."/>
            <person name="Pupilli F."/>
            <person name="Ortiz J.P.A."/>
            <person name="Leblanc O."/>
        </authorList>
    </citation>
    <scope>NUCLEOTIDE SEQUENCE [LARGE SCALE GENOMIC DNA]</scope>
    <source>
        <strain evidence="1">R1</strain>
        <tissue evidence="1">Leaf</tissue>
    </source>
</reference>
<sequence>MNKAKDRGILKLPIPLRSTDDFPILQYADDTLVIMEGCSKQLLFLKRLLNSFSECTRLRQIHDGAYQYLEERLDLARTFACDKGSFLFTYLGLPLELTKPKVGEFLPLVTKSLPTFHLCTFNMYGTVLEHIDKLRKHCLWRGSDINAKQPPKEAWTLVAKPKKRGD</sequence>
<protein>
    <recommendedName>
        <fullName evidence="3">Reverse transcriptase domain-containing protein</fullName>
    </recommendedName>
</protein>
<organism evidence="1 2">
    <name type="scientific">Paspalum notatum var. saurae</name>
    <dbReference type="NCBI Taxonomy" id="547442"/>
    <lineage>
        <taxon>Eukaryota</taxon>
        <taxon>Viridiplantae</taxon>
        <taxon>Streptophyta</taxon>
        <taxon>Embryophyta</taxon>
        <taxon>Tracheophyta</taxon>
        <taxon>Spermatophyta</taxon>
        <taxon>Magnoliopsida</taxon>
        <taxon>Liliopsida</taxon>
        <taxon>Poales</taxon>
        <taxon>Poaceae</taxon>
        <taxon>PACMAD clade</taxon>
        <taxon>Panicoideae</taxon>
        <taxon>Andropogonodae</taxon>
        <taxon>Paspaleae</taxon>
        <taxon>Paspalinae</taxon>
        <taxon>Paspalum</taxon>
    </lineage>
</organism>
<name>A0AAQ3TNG2_PASNO</name>
<keyword evidence="2" id="KW-1185">Reference proteome</keyword>
<evidence type="ECO:0000313" key="2">
    <source>
        <dbReference type="Proteomes" id="UP001341281"/>
    </source>
</evidence>
<dbReference type="Proteomes" id="UP001341281">
    <property type="component" value="Chromosome 05"/>
</dbReference>
<evidence type="ECO:0000313" key="1">
    <source>
        <dbReference type="EMBL" id="WVZ77108.1"/>
    </source>
</evidence>
<gene>
    <name evidence="1" type="ORF">U9M48_025009</name>
</gene>
<dbReference type="EMBL" id="CP144749">
    <property type="protein sequence ID" value="WVZ77108.1"/>
    <property type="molecule type" value="Genomic_DNA"/>
</dbReference>
<accession>A0AAQ3TNG2</accession>
<dbReference type="AlphaFoldDB" id="A0AAQ3TNG2"/>
<evidence type="ECO:0008006" key="3">
    <source>
        <dbReference type="Google" id="ProtNLM"/>
    </source>
</evidence>
<proteinExistence type="predicted"/>